<name>A0A5C8PE68_9HYPH</name>
<dbReference type="Pfam" id="PF03401">
    <property type="entry name" value="TctC"/>
    <property type="match status" value="1"/>
</dbReference>
<dbReference type="InterPro" id="IPR042100">
    <property type="entry name" value="Bug_dom1"/>
</dbReference>
<feature type="chain" id="PRO_5022896934" evidence="2">
    <location>
        <begin position="23"/>
        <end position="322"/>
    </location>
</feature>
<dbReference type="PANTHER" id="PTHR42928">
    <property type="entry name" value="TRICARBOXYLATE-BINDING PROTEIN"/>
    <property type="match status" value="1"/>
</dbReference>
<dbReference type="CDD" id="cd07012">
    <property type="entry name" value="PBP2_Bug_TTT"/>
    <property type="match status" value="1"/>
</dbReference>
<dbReference type="SUPFAM" id="SSF53850">
    <property type="entry name" value="Periplasmic binding protein-like II"/>
    <property type="match status" value="1"/>
</dbReference>
<gene>
    <name evidence="3" type="ORF">FHP25_29230</name>
</gene>
<dbReference type="Gene3D" id="3.40.190.150">
    <property type="entry name" value="Bordetella uptake gene, domain 1"/>
    <property type="match status" value="1"/>
</dbReference>
<evidence type="ECO:0000256" key="2">
    <source>
        <dbReference type="SAM" id="SignalP"/>
    </source>
</evidence>
<dbReference type="Gene3D" id="3.40.190.10">
    <property type="entry name" value="Periplasmic binding protein-like II"/>
    <property type="match status" value="1"/>
</dbReference>
<sequence length="322" mass="34347">MKRLFCTVLAFVALACCAAASAQDASPSKVTRMIVVYPAGGGADLLARTLGDSITRQSGQRLIVENRAGASGMIGTTACKNAAPDGYTYCLVLSDVVTIHPHVFKKITYDAEKDLVPVASVADFAVVLAANSTVPVKDMKELAAYSRANKDKVNWGSFGVASSSHLMLTRLNESLDGSVTHVPYQGVPQLISALLNKEIDVSLLIYGQVAQYLDKGQMKVLGVMGTRRAPMLPDVPTFVEQGLNFAPVLWYGVFAPAGTPPLAVERMNKLVNQALEDAAVRKVLETQGFFAAPSTPTAFGERAAQDRNSWGPIARSLNLSLD</sequence>
<proteinExistence type="inferred from homology"/>
<comment type="similarity">
    <text evidence="1">Belongs to the UPF0065 (bug) family.</text>
</comment>
<dbReference type="Proteomes" id="UP000321638">
    <property type="component" value="Unassembled WGS sequence"/>
</dbReference>
<dbReference type="OrthoDB" id="8443386at2"/>
<dbReference type="AlphaFoldDB" id="A0A5C8PE68"/>
<dbReference type="RefSeq" id="WP_147850535.1">
    <property type="nucleotide sequence ID" value="NZ_VDUZ01000041.1"/>
</dbReference>
<accession>A0A5C8PE68</accession>
<reference evidence="3 4" key="1">
    <citation type="submission" date="2019-06" db="EMBL/GenBank/DDBJ databases">
        <title>New taxonomy in bacterial strain CC-CFT640, isolated from vineyard.</title>
        <authorList>
            <person name="Lin S.-Y."/>
            <person name="Tsai C.-F."/>
            <person name="Young C.-C."/>
        </authorList>
    </citation>
    <scope>NUCLEOTIDE SEQUENCE [LARGE SCALE GENOMIC DNA]</scope>
    <source>
        <strain evidence="3 4">CC-CFT640</strain>
    </source>
</reference>
<keyword evidence="2" id="KW-0732">Signal</keyword>
<dbReference type="EMBL" id="VDUZ01000041">
    <property type="protein sequence ID" value="TXL71623.1"/>
    <property type="molecule type" value="Genomic_DNA"/>
</dbReference>
<evidence type="ECO:0000313" key="4">
    <source>
        <dbReference type="Proteomes" id="UP000321638"/>
    </source>
</evidence>
<organism evidence="3 4">
    <name type="scientific">Vineibacter terrae</name>
    <dbReference type="NCBI Taxonomy" id="2586908"/>
    <lineage>
        <taxon>Bacteria</taxon>
        <taxon>Pseudomonadati</taxon>
        <taxon>Pseudomonadota</taxon>
        <taxon>Alphaproteobacteria</taxon>
        <taxon>Hyphomicrobiales</taxon>
        <taxon>Vineibacter</taxon>
    </lineage>
</organism>
<feature type="signal peptide" evidence="2">
    <location>
        <begin position="1"/>
        <end position="22"/>
    </location>
</feature>
<comment type="caution">
    <text evidence="3">The sequence shown here is derived from an EMBL/GenBank/DDBJ whole genome shotgun (WGS) entry which is preliminary data.</text>
</comment>
<evidence type="ECO:0000313" key="3">
    <source>
        <dbReference type="EMBL" id="TXL71623.1"/>
    </source>
</evidence>
<evidence type="ECO:0000256" key="1">
    <source>
        <dbReference type="ARBA" id="ARBA00006987"/>
    </source>
</evidence>
<dbReference type="PROSITE" id="PS51257">
    <property type="entry name" value="PROKAR_LIPOPROTEIN"/>
    <property type="match status" value="1"/>
</dbReference>
<dbReference type="InterPro" id="IPR005064">
    <property type="entry name" value="BUG"/>
</dbReference>
<keyword evidence="4" id="KW-1185">Reference proteome</keyword>
<dbReference type="PANTHER" id="PTHR42928:SF5">
    <property type="entry name" value="BLR1237 PROTEIN"/>
    <property type="match status" value="1"/>
</dbReference>
<dbReference type="PIRSF" id="PIRSF017082">
    <property type="entry name" value="YflP"/>
    <property type="match status" value="1"/>
</dbReference>
<protein>
    <submittedName>
        <fullName evidence="3">Tripartite tricarboxylate transporter substrate binding protein</fullName>
    </submittedName>
</protein>